<accession>A0A0E0KH53</accession>
<evidence type="ECO:0000313" key="2">
    <source>
        <dbReference type="EnsemblPlants" id="OPUNC03G26120.1"/>
    </source>
</evidence>
<protein>
    <submittedName>
        <fullName evidence="2">Uncharacterized protein</fullName>
    </submittedName>
</protein>
<dbReference type="Gramene" id="OPUNC03G26120.1">
    <property type="protein sequence ID" value="OPUNC03G26120.1"/>
    <property type="gene ID" value="OPUNC03G26120"/>
</dbReference>
<sequence>MIPFLSDLGGADGSPAGPASPAPRRSVTGAALAAPSVAAGGDRARKVLDGLRGRDRQHLHHKSVRYSEQYDHSGTDDSSTTCTVLYFLEVSGFDMSPDRLRSIWRMPSATRTAGLDLNILQNAMCALTASSTPGGLGLAPMIQLDFGLLIVGKIMSHCKFSS</sequence>
<feature type="region of interest" description="Disordered" evidence="1">
    <location>
        <begin position="1"/>
        <end position="27"/>
    </location>
</feature>
<keyword evidence="3" id="KW-1185">Reference proteome</keyword>
<name>A0A0E0KH53_ORYPU</name>
<dbReference type="HOGENOM" id="CLU_138834_0_0_1"/>
<organism evidence="2">
    <name type="scientific">Oryza punctata</name>
    <name type="common">Red rice</name>
    <dbReference type="NCBI Taxonomy" id="4537"/>
    <lineage>
        <taxon>Eukaryota</taxon>
        <taxon>Viridiplantae</taxon>
        <taxon>Streptophyta</taxon>
        <taxon>Embryophyta</taxon>
        <taxon>Tracheophyta</taxon>
        <taxon>Spermatophyta</taxon>
        <taxon>Magnoliopsida</taxon>
        <taxon>Liliopsida</taxon>
        <taxon>Poales</taxon>
        <taxon>Poaceae</taxon>
        <taxon>BOP clade</taxon>
        <taxon>Oryzoideae</taxon>
        <taxon>Oryzeae</taxon>
        <taxon>Oryzinae</taxon>
        <taxon>Oryza</taxon>
    </lineage>
</organism>
<evidence type="ECO:0000313" key="3">
    <source>
        <dbReference type="Proteomes" id="UP000026962"/>
    </source>
</evidence>
<dbReference type="AlphaFoldDB" id="A0A0E0KH53"/>
<evidence type="ECO:0000256" key="1">
    <source>
        <dbReference type="SAM" id="MobiDB-lite"/>
    </source>
</evidence>
<dbReference type="Proteomes" id="UP000026962">
    <property type="component" value="Chromosome 3"/>
</dbReference>
<proteinExistence type="predicted"/>
<reference evidence="2" key="1">
    <citation type="submission" date="2015-04" db="UniProtKB">
        <authorList>
            <consortium name="EnsemblPlants"/>
        </authorList>
    </citation>
    <scope>IDENTIFICATION</scope>
</reference>
<dbReference type="EnsemblPlants" id="OPUNC03G26120.1">
    <property type="protein sequence ID" value="OPUNC03G26120.1"/>
    <property type="gene ID" value="OPUNC03G26120"/>
</dbReference>
<reference evidence="2" key="2">
    <citation type="submission" date="2018-05" db="EMBL/GenBank/DDBJ databases">
        <title>OpunRS2 (Oryza punctata Reference Sequence Version 2).</title>
        <authorList>
            <person name="Zhang J."/>
            <person name="Kudrna D."/>
            <person name="Lee S."/>
            <person name="Talag J."/>
            <person name="Welchert J."/>
            <person name="Wing R.A."/>
        </authorList>
    </citation>
    <scope>NUCLEOTIDE SEQUENCE [LARGE SCALE GENOMIC DNA]</scope>
</reference>